<evidence type="ECO:0000256" key="4">
    <source>
        <dbReference type="ARBA" id="ARBA00023136"/>
    </source>
</evidence>
<reference evidence="7" key="1">
    <citation type="submission" date="2021-01" db="EMBL/GenBank/DDBJ databases">
        <authorList>
            <person name="Corre E."/>
            <person name="Pelletier E."/>
            <person name="Niang G."/>
            <person name="Scheremetjew M."/>
            <person name="Finn R."/>
            <person name="Kale V."/>
            <person name="Holt S."/>
            <person name="Cochrane G."/>
            <person name="Meng A."/>
            <person name="Brown T."/>
            <person name="Cohen L."/>
        </authorList>
    </citation>
    <scope>NUCLEOTIDE SEQUENCE</scope>
    <source>
        <strain evidence="7">CCMP1381</strain>
    </source>
</reference>
<protein>
    <recommendedName>
        <fullName evidence="6">Sugar phosphate transporter domain-containing protein</fullName>
    </recommendedName>
</protein>
<dbReference type="SUPFAM" id="SSF103481">
    <property type="entry name" value="Multidrug resistance efflux transporter EmrE"/>
    <property type="match status" value="1"/>
</dbReference>
<dbReference type="InterPro" id="IPR050186">
    <property type="entry name" value="TPT_transporter"/>
</dbReference>
<dbReference type="InterPro" id="IPR037185">
    <property type="entry name" value="EmrE-like"/>
</dbReference>
<feature type="transmembrane region" description="Helical" evidence="5">
    <location>
        <begin position="77"/>
        <end position="103"/>
    </location>
</feature>
<name>A0A7S2FD01_9STRA</name>
<gene>
    <name evidence="7" type="ORF">DSPE1174_LOCUS5392</name>
</gene>
<feature type="domain" description="Sugar phosphate transporter" evidence="6">
    <location>
        <begin position="5"/>
        <end position="290"/>
    </location>
</feature>
<feature type="transmembrane region" description="Helical" evidence="5">
    <location>
        <begin position="7"/>
        <end position="23"/>
    </location>
</feature>
<feature type="transmembrane region" description="Helical" evidence="5">
    <location>
        <begin position="261"/>
        <end position="290"/>
    </location>
</feature>
<comment type="subcellular location">
    <subcellularLocation>
        <location evidence="1">Membrane</location>
        <topology evidence="1">Multi-pass membrane protein</topology>
    </subcellularLocation>
</comment>
<evidence type="ECO:0000256" key="2">
    <source>
        <dbReference type="ARBA" id="ARBA00022692"/>
    </source>
</evidence>
<evidence type="ECO:0000256" key="5">
    <source>
        <dbReference type="SAM" id="Phobius"/>
    </source>
</evidence>
<dbReference type="Pfam" id="PF03151">
    <property type="entry name" value="TPT"/>
    <property type="match status" value="1"/>
</dbReference>
<feature type="transmembrane region" description="Helical" evidence="5">
    <location>
        <begin position="35"/>
        <end position="57"/>
    </location>
</feature>
<evidence type="ECO:0000256" key="1">
    <source>
        <dbReference type="ARBA" id="ARBA00004141"/>
    </source>
</evidence>
<keyword evidence="2 5" id="KW-0812">Transmembrane</keyword>
<keyword evidence="3 5" id="KW-1133">Transmembrane helix</keyword>
<feature type="transmembrane region" description="Helical" evidence="5">
    <location>
        <begin position="148"/>
        <end position="168"/>
    </location>
</feature>
<evidence type="ECO:0000259" key="6">
    <source>
        <dbReference type="Pfam" id="PF03151"/>
    </source>
</evidence>
<evidence type="ECO:0000256" key="3">
    <source>
        <dbReference type="ARBA" id="ARBA00022989"/>
    </source>
</evidence>
<sequence length="319" mass="35294">MAKFRVIVLIMIWMVISITLIMYNKWMLSYKGYSFPLAMTMTHQAFTALVAHVLCGLRFMSPPKLTISQIKTRILPIAILFAASIALSNLAVSYLTVPFMQMLKASIPTFSLLIGFLTGMETFNSRILLCVMGIGTGVMIASAGEVEFLMKGFIIAMIGLVTEAARLVMTQRLLQGQDIKFNAITGNYYTAPLAFLVLAVPFCIFELDRYRAEVDLSSMAIYIISNGLVAAALNVAVFVVLKETSAVTYGIAGQVKDWMNILVAIPVFGNQVSMVQLFGYMIAVVGVFYYKRVRTELAEITKKEAEALPEEPQRKSDVP</sequence>
<feature type="transmembrane region" description="Helical" evidence="5">
    <location>
        <begin position="188"/>
        <end position="207"/>
    </location>
</feature>
<feature type="transmembrane region" description="Helical" evidence="5">
    <location>
        <begin position="219"/>
        <end position="241"/>
    </location>
</feature>
<dbReference type="EMBL" id="HBGS01010224">
    <property type="protein sequence ID" value="CAD9385763.1"/>
    <property type="molecule type" value="Transcribed_RNA"/>
</dbReference>
<dbReference type="PANTHER" id="PTHR11132">
    <property type="entry name" value="SOLUTE CARRIER FAMILY 35"/>
    <property type="match status" value="1"/>
</dbReference>
<proteinExistence type="predicted"/>
<dbReference type="AlphaFoldDB" id="A0A7S2FD01"/>
<evidence type="ECO:0000313" key="7">
    <source>
        <dbReference type="EMBL" id="CAD9385763.1"/>
    </source>
</evidence>
<accession>A0A7S2FD01</accession>
<organism evidence="7">
    <name type="scientific">Octactis speculum</name>
    <dbReference type="NCBI Taxonomy" id="3111310"/>
    <lineage>
        <taxon>Eukaryota</taxon>
        <taxon>Sar</taxon>
        <taxon>Stramenopiles</taxon>
        <taxon>Ochrophyta</taxon>
        <taxon>Dictyochophyceae</taxon>
        <taxon>Dictyochales</taxon>
        <taxon>Dictyochaceae</taxon>
        <taxon>Octactis</taxon>
    </lineage>
</organism>
<dbReference type="GO" id="GO:0016020">
    <property type="term" value="C:membrane"/>
    <property type="evidence" value="ECO:0007669"/>
    <property type="project" value="UniProtKB-SubCell"/>
</dbReference>
<dbReference type="InterPro" id="IPR004853">
    <property type="entry name" value="Sugar_P_trans_dom"/>
</dbReference>
<keyword evidence="4 5" id="KW-0472">Membrane</keyword>